<evidence type="ECO:0000313" key="2">
    <source>
        <dbReference type="EMBL" id="SUM82125.1"/>
    </source>
</evidence>
<sequence>MMRIKWLFLLSIPLFLTACNKSQQTHNHDQGIFNMIFVQPIDKLLHALGHLYGENYGLAIITIVLIIRVLLLPFMVLQVKNMHMMREKTEVVQPQIDTLKENVKLAKTQEAKTRSK</sequence>
<dbReference type="PROSITE" id="PS51257">
    <property type="entry name" value="PROKAR_LIPOPROTEIN"/>
    <property type="match status" value="1"/>
</dbReference>
<keyword evidence="1" id="KW-1133">Transmembrane helix</keyword>
<gene>
    <name evidence="2" type="primary">yidC_3</name>
    <name evidence="2" type="ORF">NCTC7688_00621</name>
</gene>
<feature type="transmembrane region" description="Helical" evidence="1">
    <location>
        <begin position="56"/>
        <end position="77"/>
    </location>
</feature>
<evidence type="ECO:0000256" key="1">
    <source>
        <dbReference type="SAM" id="Phobius"/>
    </source>
</evidence>
<protein>
    <submittedName>
        <fullName evidence="2">Lipoprotein</fullName>
    </submittedName>
</protein>
<dbReference type="EMBL" id="UHED01000001">
    <property type="protein sequence ID" value="SUM82125.1"/>
    <property type="molecule type" value="Genomic_DNA"/>
</dbReference>
<dbReference type="AlphaFoldDB" id="A0A380HKI3"/>
<organism evidence="2 3">
    <name type="scientific">Staphylococcus saprophyticus</name>
    <dbReference type="NCBI Taxonomy" id="29385"/>
    <lineage>
        <taxon>Bacteria</taxon>
        <taxon>Bacillati</taxon>
        <taxon>Bacillota</taxon>
        <taxon>Bacilli</taxon>
        <taxon>Bacillales</taxon>
        <taxon>Staphylococcaceae</taxon>
        <taxon>Staphylococcus</taxon>
    </lineage>
</organism>
<name>A0A380HKI3_STASA</name>
<evidence type="ECO:0000313" key="3">
    <source>
        <dbReference type="Proteomes" id="UP000254707"/>
    </source>
</evidence>
<dbReference type="Proteomes" id="UP000254707">
    <property type="component" value="Unassembled WGS sequence"/>
</dbReference>
<proteinExistence type="predicted"/>
<keyword evidence="1" id="KW-0812">Transmembrane</keyword>
<accession>A0A380HKI3</accession>
<reference evidence="2 3" key="1">
    <citation type="submission" date="2018-06" db="EMBL/GenBank/DDBJ databases">
        <authorList>
            <consortium name="Pathogen Informatics"/>
            <person name="Doyle S."/>
        </authorList>
    </citation>
    <scope>NUCLEOTIDE SEQUENCE [LARGE SCALE GENOMIC DNA]</scope>
    <source>
        <strain evidence="2 3">NCTC7688</strain>
    </source>
</reference>
<keyword evidence="2" id="KW-0449">Lipoprotein</keyword>
<keyword evidence="1" id="KW-0472">Membrane</keyword>